<evidence type="ECO:0000256" key="2">
    <source>
        <dbReference type="ARBA" id="ARBA00022917"/>
    </source>
</evidence>
<gene>
    <name evidence="6" type="ORF">AGERDE_LOCUS73</name>
</gene>
<feature type="region of interest" description="Disordered" evidence="4">
    <location>
        <begin position="64"/>
        <end position="150"/>
    </location>
</feature>
<dbReference type="Gene3D" id="3.30.1360.40">
    <property type="match status" value="1"/>
</dbReference>
<comment type="function">
    <text evidence="3">Necessary for protein synthesis in mitochondria. Functions as a ribosome recycling factor in mitochondria.</text>
</comment>
<comment type="similarity">
    <text evidence="1">Belongs to the RRF family.</text>
</comment>
<dbReference type="Pfam" id="PF01765">
    <property type="entry name" value="RRF"/>
    <property type="match status" value="1"/>
</dbReference>
<dbReference type="Gene3D" id="1.10.132.20">
    <property type="entry name" value="Ribosome-recycling factor"/>
    <property type="match status" value="1"/>
</dbReference>
<dbReference type="OrthoDB" id="407355at2759"/>
<feature type="domain" description="Ribosome recycling factor" evidence="5">
    <location>
        <begin position="167"/>
        <end position="322"/>
    </location>
</feature>
<evidence type="ECO:0000256" key="4">
    <source>
        <dbReference type="SAM" id="MobiDB-lite"/>
    </source>
</evidence>
<dbReference type="EMBL" id="CAJVPL010000003">
    <property type="protein sequence ID" value="CAG8433219.1"/>
    <property type="molecule type" value="Genomic_DNA"/>
</dbReference>
<dbReference type="Proteomes" id="UP000789831">
    <property type="component" value="Unassembled WGS sequence"/>
</dbReference>
<evidence type="ECO:0000313" key="7">
    <source>
        <dbReference type="Proteomes" id="UP000789831"/>
    </source>
</evidence>
<dbReference type="SUPFAM" id="SSF55194">
    <property type="entry name" value="Ribosome recycling factor, RRF"/>
    <property type="match status" value="1"/>
</dbReference>
<accession>A0A9N8V0F3</accession>
<dbReference type="GO" id="GO:0043023">
    <property type="term" value="F:ribosomal large subunit binding"/>
    <property type="evidence" value="ECO:0007669"/>
    <property type="project" value="TreeGrafter"/>
</dbReference>
<dbReference type="InterPro" id="IPR023584">
    <property type="entry name" value="Ribosome_recyc_fac_dom"/>
</dbReference>
<sequence length="325" mass="36229">MGFYYAALRRVLFAAAQPRVSIINSIPRPSKSHLLSQETQVCYYPLVAKIGCLIQLKYQTRSFASKKKQGKGGKKGKKGHESSDSDDDYEEEEEEKETSDVVKDKKAKREKAKESKKSVASSTPAKTTTATATKEKTKTGTNGDDNNEGKLDLSKLEIKMNGIVDRLKKEYSTMRLGRANPAILDPVTVPYEGGHAPLKDIAQVTIKDPQNLMVNVHDEELIEDVQKAILAANLNLTPILDGKGITTEYREEMVKVASKIAENSKIKLRSIRQDGFKDLKNDTRQKYFTMDESAKMEKKVQAIVDKTSKTIDEVLKAKTKEISGI</sequence>
<dbReference type="InterPro" id="IPR002661">
    <property type="entry name" value="Ribosome_recyc_fac"/>
</dbReference>
<evidence type="ECO:0000256" key="3">
    <source>
        <dbReference type="ARBA" id="ARBA00024909"/>
    </source>
</evidence>
<proteinExistence type="inferred from homology"/>
<name>A0A9N8V0F3_9GLOM</name>
<keyword evidence="7" id="KW-1185">Reference proteome</keyword>
<reference evidence="6" key="1">
    <citation type="submission" date="2021-06" db="EMBL/GenBank/DDBJ databases">
        <authorList>
            <person name="Kallberg Y."/>
            <person name="Tangrot J."/>
            <person name="Rosling A."/>
        </authorList>
    </citation>
    <scope>NUCLEOTIDE SEQUENCE</scope>
    <source>
        <strain evidence="6">MT106</strain>
    </source>
</reference>
<evidence type="ECO:0000259" key="5">
    <source>
        <dbReference type="Pfam" id="PF01765"/>
    </source>
</evidence>
<dbReference type="FunFam" id="3.30.1360.40:FF:000001">
    <property type="entry name" value="Ribosome-recycling factor"/>
    <property type="match status" value="1"/>
</dbReference>
<dbReference type="PANTHER" id="PTHR20982">
    <property type="entry name" value="RIBOSOME RECYCLING FACTOR"/>
    <property type="match status" value="1"/>
</dbReference>
<organism evidence="6 7">
    <name type="scientific">Ambispora gerdemannii</name>
    <dbReference type="NCBI Taxonomy" id="144530"/>
    <lineage>
        <taxon>Eukaryota</taxon>
        <taxon>Fungi</taxon>
        <taxon>Fungi incertae sedis</taxon>
        <taxon>Mucoromycota</taxon>
        <taxon>Glomeromycotina</taxon>
        <taxon>Glomeromycetes</taxon>
        <taxon>Archaeosporales</taxon>
        <taxon>Ambisporaceae</taxon>
        <taxon>Ambispora</taxon>
    </lineage>
</organism>
<protein>
    <submittedName>
        <fullName evidence="6">531_t:CDS:1</fullName>
    </submittedName>
</protein>
<dbReference type="GO" id="GO:0005739">
    <property type="term" value="C:mitochondrion"/>
    <property type="evidence" value="ECO:0007669"/>
    <property type="project" value="TreeGrafter"/>
</dbReference>
<feature type="compositionally biased region" description="Low complexity" evidence="4">
    <location>
        <begin position="118"/>
        <end position="132"/>
    </location>
</feature>
<dbReference type="GO" id="GO:0006412">
    <property type="term" value="P:translation"/>
    <property type="evidence" value="ECO:0007669"/>
    <property type="project" value="UniProtKB-KW"/>
</dbReference>
<evidence type="ECO:0000313" key="6">
    <source>
        <dbReference type="EMBL" id="CAG8433219.1"/>
    </source>
</evidence>
<dbReference type="AlphaFoldDB" id="A0A9N8V0F3"/>
<dbReference type="PANTHER" id="PTHR20982:SF3">
    <property type="entry name" value="MITOCHONDRIAL RIBOSOME RECYCLING FACTOR PSEUDO 1"/>
    <property type="match status" value="1"/>
</dbReference>
<feature type="compositionally biased region" description="Acidic residues" evidence="4">
    <location>
        <begin position="84"/>
        <end position="97"/>
    </location>
</feature>
<feature type="compositionally biased region" description="Basic residues" evidence="4">
    <location>
        <begin position="64"/>
        <end position="78"/>
    </location>
</feature>
<keyword evidence="2" id="KW-0648">Protein biosynthesis</keyword>
<dbReference type="InterPro" id="IPR036191">
    <property type="entry name" value="RRF_sf"/>
</dbReference>
<evidence type="ECO:0000256" key="1">
    <source>
        <dbReference type="ARBA" id="ARBA00005912"/>
    </source>
</evidence>
<comment type="caution">
    <text evidence="6">The sequence shown here is derived from an EMBL/GenBank/DDBJ whole genome shotgun (WGS) entry which is preliminary data.</text>
</comment>